<name>A0A223NT95_9SPHI</name>
<accession>A0A223NT95</accession>
<dbReference type="Pfam" id="PF07609">
    <property type="entry name" value="DUF1572"/>
    <property type="match status" value="1"/>
</dbReference>
<evidence type="ECO:0000313" key="1">
    <source>
        <dbReference type="EMBL" id="ASU32990.1"/>
    </source>
</evidence>
<dbReference type="KEGG" id="muc:MuYL_1090"/>
<dbReference type="SUPFAM" id="SSF109854">
    <property type="entry name" value="DinB/YfiT-like putative metalloenzymes"/>
    <property type="match status" value="1"/>
</dbReference>
<dbReference type="RefSeq" id="WP_094569516.1">
    <property type="nucleotide sequence ID" value="NZ_CP022743.1"/>
</dbReference>
<gene>
    <name evidence="1" type="ORF">MuYL_1090</name>
</gene>
<reference evidence="1 2" key="1">
    <citation type="submission" date="2017-08" db="EMBL/GenBank/DDBJ databases">
        <title>Complete genome sequence of Mucilaginibacter sp. strain BJC16-A31.</title>
        <authorList>
            <consortium name="Henan University of Science and Technology"/>
            <person name="You X."/>
        </authorList>
    </citation>
    <scope>NUCLEOTIDE SEQUENCE [LARGE SCALE GENOMIC DNA]</scope>
    <source>
        <strain evidence="1 2">BJC16-A31</strain>
    </source>
</reference>
<dbReference type="Proteomes" id="UP000215002">
    <property type="component" value="Chromosome"/>
</dbReference>
<keyword evidence="2" id="KW-1185">Reference proteome</keyword>
<protein>
    <recommendedName>
        <fullName evidence="3">DinB superfamily protein</fullName>
    </recommendedName>
</protein>
<dbReference type="OrthoDB" id="893570at2"/>
<evidence type="ECO:0008006" key="3">
    <source>
        <dbReference type="Google" id="ProtNLM"/>
    </source>
</evidence>
<dbReference type="AlphaFoldDB" id="A0A223NT95"/>
<dbReference type="Gene3D" id="1.20.120.450">
    <property type="entry name" value="dinb family like domain"/>
    <property type="match status" value="1"/>
</dbReference>
<proteinExistence type="predicted"/>
<dbReference type="InterPro" id="IPR011466">
    <property type="entry name" value="DUF1572"/>
</dbReference>
<organism evidence="1 2">
    <name type="scientific">Mucilaginibacter xinganensis</name>
    <dbReference type="NCBI Taxonomy" id="1234841"/>
    <lineage>
        <taxon>Bacteria</taxon>
        <taxon>Pseudomonadati</taxon>
        <taxon>Bacteroidota</taxon>
        <taxon>Sphingobacteriia</taxon>
        <taxon>Sphingobacteriales</taxon>
        <taxon>Sphingobacteriaceae</taxon>
        <taxon>Mucilaginibacter</taxon>
    </lineage>
</organism>
<evidence type="ECO:0000313" key="2">
    <source>
        <dbReference type="Proteomes" id="UP000215002"/>
    </source>
</evidence>
<sequence>MENYIAELFERDLLKLRDEVKNFKDEDNLWRKEDGISNSAGTLVLHLTGSLNFCIGTTIAHNGYVRNRELEFSATDIPREQLIAGIEHLIEVIKTTLGNITRQQLDETYPLEIQGQKSTGFYLVYFHGHLNYHLGQINYLRRILEG</sequence>
<dbReference type="InterPro" id="IPR034660">
    <property type="entry name" value="DinB/YfiT-like"/>
</dbReference>
<dbReference type="EMBL" id="CP022743">
    <property type="protein sequence ID" value="ASU32990.1"/>
    <property type="molecule type" value="Genomic_DNA"/>
</dbReference>